<dbReference type="Pfam" id="PF00534">
    <property type="entry name" value="Glycos_transf_1"/>
    <property type="match status" value="1"/>
</dbReference>
<dbReference type="CDD" id="cd03801">
    <property type="entry name" value="GT4_PimA-like"/>
    <property type="match status" value="1"/>
</dbReference>
<accession>A0A1F7IGY6</accession>
<organism evidence="3 4">
    <name type="scientific">Candidatus Roizmanbacteria bacterium RIFCSPLOWO2_01_FULL_35_13</name>
    <dbReference type="NCBI Taxonomy" id="1802055"/>
    <lineage>
        <taxon>Bacteria</taxon>
        <taxon>Candidatus Roizmaniibacteriota</taxon>
    </lineage>
</organism>
<sequence>MKIILIEKDKSLRIDGIGMFTNRLYDYLTDRNHEVYILRFSNNVNNEKNTFNIPYYIASIQNLIILPTEDSLAILKKYLIRLKPDLVYTPIGFSPLDIFLPTLCHELGIPIVGAWHMDFNQSMNSYQILFKSLFLAYTPICKQMDLLHVFSDKLAKFYIAKGVEPKKILTLSNGVDPRVYKRKQTSQFARENKIKRGILFLGRLNMQKNPDLLIKSFLSLHPPESIKLVMAGNGEMEENLREEFGNESRILFTGLVEDESKKIDIINSCDIFVLPSKFEGVSLSLLEGMSCELACIASDAGSNSEVLGEAGIVIRLSQLKNQLPLAMRILLDYPVLSDYLAKKSRKRILKSYSQEIIFSKLVSRLEQVVFNFKIRRRKTEPIDINEKIFNKIEDLWKKAKDYIAQE</sequence>
<feature type="domain" description="Glycosyltransferase subfamily 4-like N-terminal" evidence="2">
    <location>
        <begin position="15"/>
        <end position="177"/>
    </location>
</feature>
<dbReference type="STRING" id="1802055.A3A74_06355"/>
<dbReference type="InterPro" id="IPR028098">
    <property type="entry name" value="Glyco_trans_4-like_N"/>
</dbReference>
<dbReference type="EMBL" id="MGAF01000006">
    <property type="protein sequence ID" value="OGK42628.1"/>
    <property type="molecule type" value="Genomic_DNA"/>
</dbReference>
<dbReference type="Proteomes" id="UP000179270">
    <property type="component" value="Unassembled WGS sequence"/>
</dbReference>
<proteinExistence type="predicted"/>
<evidence type="ECO:0008006" key="5">
    <source>
        <dbReference type="Google" id="ProtNLM"/>
    </source>
</evidence>
<evidence type="ECO:0000313" key="4">
    <source>
        <dbReference type="Proteomes" id="UP000179270"/>
    </source>
</evidence>
<name>A0A1F7IGY6_9BACT</name>
<dbReference type="PANTHER" id="PTHR45947:SF11">
    <property type="entry name" value="SLR1508 PROTEIN"/>
    <property type="match status" value="1"/>
</dbReference>
<dbReference type="Gene3D" id="3.40.50.2000">
    <property type="entry name" value="Glycogen Phosphorylase B"/>
    <property type="match status" value="2"/>
</dbReference>
<comment type="caution">
    <text evidence="3">The sequence shown here is derived from an EMBL/GenBank/DDBJ whole genome shotgun (WGS) entry which is preliminary data.</text>
</comment>
<dbReference type="AlphaFoldDB" id="A0A1F7IGY6"/>
<dbReference type="InterPro" id="IPR050194">
    <property type="entry name" value="Glycosyltransferase_grp1"/>
</dbReference>
<dbReference type="InterPro" id="IPR001296">
    <property type="entry name" value="Glyco_trans_1"/>
</dbReference>
<reference evidence="3 4" key="1">
    <citation type="journal article" date="2016" name="Nat. Commun.">
        <title>Thousands of microbial genomes shed light on interconnected biogeochemical processes in an aquifer system.</title>
        <authorList>
            <person name="Anantharaman K."/>
            <person name="Brown C.T."/>
            <person name="Hug L.A."/>
            <person name="Sharon I."/>
            <person name="Castelle C.J."/>
            <person name="Probst A.J."/>
            <person name="Thomas B.C."/>
            <person name="Singh A."/>
            <person name="Wilkins M.J."/>
            <person name="Karaoz U."/>
            <person name="Brodie E.L."/>
            <person name="Williams K.H."/>
            <person name="Hubbard S.S."/>
            <person name="Banfield J.F."/>
        </authorList>
    </citation>
    <scope>NUCLEOTIDE SEQUENCE [LARGE SCALE GENOMIC DNA]</scope>
</reference>
<dbReference type="GO" id="GO:0016757">
    <property type="term" value="F:glycosyltransferase activity"/>
    <property type="evidence" value="ECO:0007669"/>
    <property type="project" value="InterPro"/>
</dbReference>
<feature type="domain" description="Glycosyl transferase family 1" evidence="1">
    <location>
        <begin position="187"/>
        <end position="315"/>
    </location>
</feature>
<evidence type="ECO:0000259" key="2">
    <source>
        <dbReference type="Pfam" id="PF13439"/>
    </source>
</evidence>
<dbReference type="PANTHER" id="PTHR45947">
    <property type="entry name" value="SULFOQUINOVOSYL TRANSFERASE SQD2"/>
    <property type="match status" value="1"/>
</dbReference>
<evidence type="ECO:0000259" key="1">
    <source>
        <dbReference type="Pfam" id="PF00534"/>
    </source>
</evidence>
<gene>
    <name evidence="3" type="ORF">A3A74_06355</name>
</gene>
<protein>
    <recommendedName>
        <fullName evidence="5">Glycosyltransferase subfamily 4-like N-terminal domain-containing protein</fullName>
    </recommendedName>
</protein>
<dbReference type="SUPFAM" id="SSF53756">
    <property type="entry name" value="UDP-Glycosyltransferase/glycogen phosphorylase"/>
    <property type="match status" value="1"/>
</dbReference>
<evidence type="ECO:0000313" key="3">
    <source>
        <dbReference type="EMBL" id="OGK42628.1"/>
    </source>
</evidence>
<dbReference type="Pfam" id="PF13439">
    <property type="entry name" value="Glyco_transf_4"/>
    <property type="match status" value="1"/>
</dbReference>